<protein>
    <submittedName>
        <fullName evidence="2">GNAT family N-acetyltransferase</fullName>
        <ecNumber evidence="2">2.3.1.-</ecNumber>
    </submittedName>
</protein>
<name>A0A9X1DFL9_9SPHN</name>
<dbReference type="PROSITE" id="PS51186">
    <property type="entry name" value="GNAT"/>
    <property type="match status" value="1"/>
</dbReference>
<dbReference type="Pfam" id="PF00583">
    <property type="entry name" value="Acetyltransf_1"/>
    <property type="match status" value="1"/>
</dbReference>
<evidence type="ECO:0000313" key="3">
    <source>
        <dbReference type="Proteomes" id="UP001138757"/>
    </source>
</evidence>
<dbReference type="RefSeq" id="WP_214625611.1">
    <property type="nucleotide sequence ID" value="NZ_JAHGAW010000017.1"/>
</dbReference>
<dbReference type="InterPro" id="IPR052742">
    <property type="entry name" value="Mito_N-acetyltransferase"/>
</dbReference>
<evidence type="ECO:0000259" key="1">
    <source>
        <dbReference type="PROSITE" id="PS51186"/>
    </source>
</evidence>
<dbReference type="Gene3D" id="3.40.630.30">
    <property type="match status" value="1"/>
</dbReference>
<dbReference type="EMBL" id="JAHGAW010000017">
    <property type="protein sequence ID" value="MBT2189370.1"/>
    <property type="molecule type" value="Genomic_DNA"/>
</dbReference>
<proteinExistence type="predicted"/>
<feature type="domain" description="N-acetyltransferase" evidence="1">
    <location>
        <begin position="1"/>
        <end position="162"/>
    </location>
</feature>
<dbReference type="PANTHER" id="PTHR43138">
    <property type="entry name" value="ACETYLTRANSFERASE, GNAT FAMILY"/>
    <property type="match status" value="1"/>
</dbReference>
<dbReference type="AlphaFoldDB" id="A0A9X1DFL9"/>
<dbReference type="CDD" id="cd04301">
    <property type="entry name" value="NAT_SF"/>
    <property type="match status" value="1"/>
</dbReference>
<gene>
    <name evidence="2" type="ORF">KK488_20660</name>
</gene>
<organism evidence="2 3">
    <name type="scientific">Sphingobium nicotianae</name>
    <dbReference type="NCBI Taxonomy" id="2782607"/>
    <lineage>
        <taxon>Bacteria</taxon>
        <taxon>Pseudomonadati</taxon>
        <taxon>Pseudomonadota</taxon>
        <taxon>Alphaproteobacteria</taxon>
        <taxon>Sphingomonadales</taxon>
        <taxon>Sphingomonadaceae</taxon>
        <taxon>Sphingobium</taxon>
    </lineage>
</organism>
<keyword evidence="2" id="KW-0012">Acyltransferase</keyword>
<sequence>MEIRPATFADWPSIWAILEPIIREGETLAVDRDADEQTGRDYWQAPGKQVFVALDPAGEIVGSYTLRANQAGPGAHVANAGYAVRGDQRGKGIAQRLCRHSLEMARAQGFRAMQFNFVISTNVRAVRLWQHMGFAIIGTLPGAFRHPKLGYVDAYVMYRSLAGEA</sequence>
<dbReference type="PANTHER" id="PTHR43138:SF1">
    <property type="entry name" value="N-ACETYLTRANSFERASE ACA1"/>
    <property type="match status" value="1"/>
</dbReference>
<reference evidence="2" key="1">
    <citation type="submission" date="2021-05" db="EMBL/GenBank/DDBJ databases">
        <title>Genome of Sphingobium sp. strain.</title>
        <authorList>
            <person name="Fan R."/>
        </authorList>
    </citation>
    <scope>NUCLEOTIDE SEQUENCE</scope>
    <source>
        <strain evidence="2">H33</strain>
    </source>
</reference>
<comment type="caution">
    <text evidence="2">The sequence shown here is derived from an EMBL/GenBank/DDBJ whole genome shotgun (WGS) entry which is preliminary data.</text>
</comment>
<dbReference type="SUPFAM" id="SSF55729">
    <property type="entry name" value="Acyl-CoA N-acyltransferases (Nat)"/>
    <property type="match status" value="1"/>
</dbReference>
<dbReference type="InterPro" id="IPR016181">
    <property type="entry name" value="Acyl_CoA_acyltransferase"/>
</dbReference>
<keyword evidence="3" id="KW-1185">Reference proteome</keyword>
<dbReference type="Proteomes" id="UP001138757">
    <property type="component" value="Unassembled WGS sequence"/>
</dbReference>
<evidence type="ECO:0000313" key="2">
    <source>
        <dbReference type="EMBL" id="MBT2189370.1"/>
    </source>
</evidence>
<accession>A0A9X1DFL9</accession>
<dbReference type="GO" id="GO:0016747">
    <property type="term" value="F:acyltransferase activity, transferring groups other than amino-acyl groups"/>
    <property type="evidence" value="ECO:0007669"/>
    <property type="project" value="InterPro"/>
</dbReference>
<keyword evidence="2" id="KW-0808">Transferase</keyword>
<dbReference type="InterPro" id="IPR000182">
    <property type="entry name" value="GNAT_dom"/>
</dbReference>
<dbReference type="EC" id="2.3.1.-" evidence="2"/>